<dbReference type="SMART" id="SM00829">
    <property type="entry name" value="PKS_ER"/>
    <property type="match status" value="1"/>
</dbReference>
<dbReference type="SUPFAM" id="SSF50129">
    <property type="entry name" value="GroES-like"/>
    <property type="match status" value="1"/>
</dbReference>
<accession>A0A1T3P6N0</accession>
<dbReference type="PANTHER" id="PTHR43205">
    <property type="entry name" value="PROSTAGLANDIN REDUCTASE"/>
    <property type="match status" value="1"/>
</dbReference>
<feature type="domain" description="Enoyl reductase (ER)" evidence="2">
    <location>
        <begin position="22"/>
        <end position="339"/>
    </location>
</feature>
<reference evidence="3 4" key="1">
    <citation type="submission" date="2017-03" db="EMBL/GenBank/DDBJ databases">
        <title>Draft genome sequence of Streptomyces scabrisporus NF3, endophyte isolated from Amphipterygium adstringens.</title>
        <authorList>
            <person name="Vazquez M."/>
            <person name="Ceapa C.D."/>
            <person name="Rodriguez Luna D."/>
            <person name="Sanchez Esquivel S."/>
        </authorList>
    </citation>
    <scope>NUCLEOTIDE SEQUENCE [LARGE SCALE GENOMIC DNA]</scope>
    <source>
        <strain evidence="3 4">NF3</strain>
    </source>
</reference>
<dbReference type="Pfam" id="PF16884">
    <property type="entry name" value="ADH_N_2"/>
    <property type="match status" value="1"/>
</dbReference>
<dbReference type="STRING" id="159449.B4N89_30670"/>
<dbReference type="Gene3D" id="3.40.50.720">
    <property type="entry name" value="NAD(P)-binding Rossmann-like Domain"/>
    <property type="match status" value="1"/>
</dbReference>
<dbReference type="Gene3D" id="3.90.180.10">
    <property type="entry name" value="Medium-chain alcohol dehydrogenases, catalytic domain"/>
    <property type="match status" value="1"/>
</dbReference>
<evidence type="ECO:0000256" key="1">
    <source>
        <dbReference type="ARBA" id="ARBA00023002"/>
    </source>
</evidence>
<keyword evidence="4" id="KW-1185">Reference proteome</keyword>
<dbReference type="InterPro" id="IPR041694">
    <property type="entry name" value="ADH_N_2"/>
</dbReference>
<dbReference type="AlphaFoldDB" id="A0A1T3P6N0"/>
<dbReference type="RefSeq" id="WP_078979001.1">
    <property type="nucleotide sequence ID" value="NZ_MWQN01000001.1"/>
</dbReference>
<dbReference type="CDD" id="cd05288">
    <property type="entry name" value="PGDH"/>
    <property type="match status" value="1"/>
</dbReference>
<evidence type="ECO:0000259" key="2">
    <source>
        <dbReference type="SMART" id="SM00829"/>
    </source>
</evidence>
<dbReference type="InterPro" id="IPR020843">
    <property type="entry name" value="ER"/>
</dbReference>
<evidence type="ECO:0000313" key="4">
    <source>
        <dbReference type="Proteomes" id="UP000190037"/>
    </source>
</evidence>
<dbReference type="InterPro" id="IPR011032">
    <property type="entry name" value="GroES-like_sf"/>
</dbReference>
<protein>
    <submittedName>
        <fullName evidence="3">NADP-dependent oxidoreductase</fullName>
    </submittedName>
</protein>
<dbReference type="Proteomes" id="UP000190037">
    <property type="component" value="Unassembled WGS sequence"/>
</dbReference>
<dbReference type="InterPro" id="IPR013149">
    <property type="entry name" value="ADH-like_C"/>
</dbReference>
<evidence type="ECO:0000313" key="3">
    <source>
        <dbReference type="EMBL" id="OPC84703.1"/>
    </source>
</evidence>
<keyword evidence="1" id="KW-0560">Oxidoreductase</keyword>
<sequence length="341" mass="35299">MTQPLPRSSREIRLVRQPHALPVPDDLAVFDVPLRALGAGEILVRNRYFLVFPGLRTLMGDETDGVPLPPLHAGDTLFGPAVGEVAAVGEGAAVELGDLVVHLEGWREFAVLGADGYAPAGGALPDPVAHLSTGSAAYGALTRLAPVRDGDTVFVSGAAGATGAMAGQIARLLGAGRVVGSTGSAAKAARLRKEFGFDAVVVRGTGPFTTLLAEAAPDGIDVVVDMVGGEQLTAAVAIARSGARIALLGALAGQLAADRAGGSSPAEIDSYRLVVRGITMRGYRGVDHPSVPAEWERQFGRWLREGTIRFPYEVVPGIDRAPSVLQEMIAGRHFGTVVVAP</sequence>
<organism evidence="3 4">
    <name type="scientific">Embleya scabrispora</name>
    <dbReference type="NCBI Taxonomy" id="159449"/>
    <lineage>
        <taxon>Bacteria</taxon>
        <taxon>Bacillati</taxon>
        <taxon>Actinomycetota</taxon>
        <taxon>Actinomycetes</taxon>
        <taxon>Kitasatosporales</taxon>
        <taxon>Streptomycetaceae</taxon>
        <taxon>Embleya</taxon>
    </lineage>
</organism>
<dbReference type="InterPro" id="IPR045010">
    <property type="entry name" value="MDR_fam"/>
</dbReference>
<name>A0A1T3P6N0_9ACTN</name>
<comment type="caution">
    <text evidence="3">The sequence shown here is derived from an EMBL/GenBank/DDBJ whole genome shotgun (WGS) entry which is preliminary data.</text>
</comment>
<gene>
    <name evidence="3" type="ORF">B4N89_30670</name>
</gene>
<dbReference type="GO" id="GO:0016628">
    <property type="term" value="F:oxidoreductase activity, acting on the CH-CH group of donors, NAD or NADP as acceptor"/>
    <property type="evidence" value="ECO:0007669"/>
    <property type="project" value="InterPro"/>
</dbReference>
<dbReference type="SUPFAM" id="SSF51735">
    <property type="entry name" value="NAD(P)-binding Rossmann-fold domains"/>
    <property type="match status" value="1"/>
</dbReference>
<dbReference type="InterPro" id="IPR036291">
    <property type="entry name" value="NAD(P)-bd_dom_sf"/>
</dbReference>
<proteinExistence type="predicted"/>
<dbReference type="PANTHER" id="PTHR43205:SF7">
    <property type="entry name" value="PROSTAGLANDIN REDUCTASE 1"/>
    <property type="match status" value="1"/>
</dbReference>
<dbReference type="EMBL" id="MWQN01000001">
    <property type="protein sequence ID" value="OPC84703.1"/>
    <property type="molecule type" value="Genomic_DNA"/>
</dbReference>
<dbReference type="OrthoDB" id="9805663at2"/>
<dbReference type="Pfam" id="PF00107">
    <property type="entry name" value="ADH_zinc_N"/>
    <property type="match status" value="1"/>
</dbReference>